<keyword evidence="3" id="KW-0479">Metal-binding</keyword>
<feature type="binding site" evidence="3">
    <location>
        <position position="347"/>
    </location>
    <ligand>
        <name>CTP</name>
        <dbReference type="ChEBI" id="CHEBI:37563"/>
    </ligand>
</feature>
<evidence type="ECO:0000313" key="9">
    <source>
        <dbReference type="Proteomes" id="UP001461341"/>
    </source>
</evidence>
<keyword evidence="1 3" id="KW-0210">Decarboxylase</keyword>
<accession>A0ABZ2YAJ2</accession>
<dbReference type="GO" id="GO:0004632">
    <property type="term" value="F:phosphopantothenate--cysteine ligase activity"/>
    <property type="evidence" value="ECO:0007669"/>
    <property type="project" value="UniProtKB-EC"/>
</dbReference>
<feature type="region of interest" description="Phosphopantothenate--cysteine ligase" evidence="3">
    <location>
        <begin position="195"/>
        <end position="405"/>
    </location>
</feature>
<dbReference type="InterPro" id="IPR005252">
    <property type="entry name" value="CoaBC"/>
</dbReference>
<feature type="region of interest" description="Phosphopantothenoylcysteine decarboxylase" evidence="3">
    <location>
        <begin position="1"/>
        <end position="194"/>
    </location>
</feature>
<dbReference type="RefSeq" id="WP_369017332.1">
    <property type="nucleotide sequence ID" value="NZ_CP121689.1"/>
</dbReference>
<comment type="function">
    <text evidence="4">Catalyzes two steps in the biosynthesis of coenzyme A. In the first step cysteine is conjugated to 4'-phosphopantothenate to form 4-phosphopantothenoylcysteine, in the latter compound is decarboxylated to form 4'-phosphopantotheine.</text>
</comment>
<feature type="binding site" evidence="3">
    <location>
        <position position="283"/>
    </location>
    <ligand>
        <name>CTP</name>
        <dbReference type="ChEBI" id="CHEBI:37563"/>
    </ligand>
</feature>
<feature type="transmembrane region" description="Helical" evidence="5">
    <location>
        <begin position="14"/>
        <end position="35"/>
    </location>
</feature>
<feature type="binding site" evidence="3">
    <location>
        <position position="343"/>
    </location>
    <ligand>
        <name>CTP</name>
        <dbReference type="ChEBI" id="CHEBI:37563"/>
    </ligand>
</feature>
<evidence type="ECO:0000313" key="8">
    <source>
        <dbReference type="EMBL" id="WZL75186.1"/>
    </source>
</evidence>
<evidence type="ECO:0000259" key="6">
    <source>
        <dbReference type="Pfam" id="PF02441"/>
    </source>
</evidence>
<proteinExistence type="inferred from homology"/>
<dbReference type="Pfam" id="PF02441">
    <property type="entry name" value="Flavoprotein"/>
    <property type="match status" value="1"/>
</dbReference>
<dbReference type="Proteomes" id="UP001461341">
    <property type="component" value="Chromosome"/>
</dbReference>
<keyword evidence="3" id="KW-0511">Multifunctional enzyme</keyword>
<keyword evidence="3 4" id="KW-0288">FMN</keyword>
<evidence type="ECO:0000256" key="4">
    <source>
        <dbReference type="RuleBase" id="RU364078"/>
    </source>
</evidence>
<dbReference type="EMBL" id="CP121689">
    <property type="protein sequence ID" value="WZL75186.1"/>
    <property type="molecule type" value="Genomic_DNA"/>
</dbReference>
<keyword evidence="3 4" id="KW-0436">Ligase</keyword>
<feature type="binding site" evidence="3">
    <location>
        <position position="329"/>
    </location>
    <ligand>
        <name>CTP</name>
        <dbReference type="ChEBI" id="CHEBI:37563"/>
    </ligand>
</feature>
<dbReference type="NCBIfam" id="TIGR00521">
    <property type="entry name" value="coaBC_dfp"/>
    <property type="match status" value="1"/>
</dbReference>
<keyword evidence="3" id="KW-0460">Magnesium</keyword>
<dbReference type="InterPro" id="IPR035929">
    <property type="entry name" value="CoaB-like_sf"/>
</dbReference>
<dbReference type="SUPFAM" id="SSF102645">
    <property type="entry name" value="CoaB-like"/>
    <property type="match status" value="1"/>
</dbReference>
<evidence type="ECO:0000256" key="1">
    <source>
        <dbReference type="ARBA" id="ARBA00022793"/>
    </source>
</evidence>
<comment type="pathway">
    <text evidence="3 4">Cofactor biosynthesis; coenzyme A biosynthesis; CoA from (R)-pantothenate: step 3/5.</text>
</comment>
<dbReference type="SUPFAM" id="SSF52507">
    <property type="entry name" value="Homo-oligomeric flavin-containing Cys decarboxylases, HFCD"/>
    <property type="match status" value="1"/>
</dbReference>
<evidence type="ECO:0000259" key="7">
    <source>
        <dbReference type="Pfam" id="PF04127"/>
    </source>
</evidence>
<dbReference type="InterPro" id="IPR007085">
    <property type="entry name" value="DNA/pantothenate-metab_flavo_C"/>
</dbReference>
<keyword evidence="5" id="KW-0812">Transmembrane</keyword>
<comment type="cofactor">
    <cofactor evidence="3">
        <name>Mg(2+)</name>
        <dbReference type="ChEBI" id="CHEBI:18420"/>
    </cofactor>
</comment>
<comment type="caution">
    <text evidence="3">Lacks conserved residue(s) required for the propagation of feature annotation.</text>
</comment>
<dbReference type="Pfam" id="PF04127">
    <property type="entry name" value="DFP"/>
    <property type="match status" value="1"/>
</dbReference>
<comment type="similarity">
    <text evidence="3 4">In the N-terminal section; belongs to the HFCD (homo-oligomeric flavin containing Cys decarboxylase) superfamily.</text>
</comment>
<comment type="similarity">
    <text evidence="3 4">In the C-terminal section; belongs to the PPC synthetase family.</text>
</comment>
<dbReference type="EC" id="6.3.2.5" evidence="3"/>
<sequence>MIYHPSNLWKNKNILVGICGGIAAFKIAHLVSYLVKSGANVQVVMTDNAQYFVGKSTFEALTGRKVYDHLFNAEGKILHIELARKNDLILVAPATANIIAKIACGIGDDLLSTLCLVEPQKLLIVPAMNHRMWRNPAVQENLNVLKKRNIGVLLPESGKLACGEEGEGRLPEVENIIEKMFYFVYNDKFLLGKKVLVTAGATREWVDPVRYVSNPSSGIMGYSLAAQAKALGAEVTLISGKTHLRVPASVEREEIDTALQLAEKTQKLFPSYDFLFMSAAVSDFRPETQKPSKIKKHQQETLELRLVPTPDILSMVSKTKRPEQVVVGFCAETDNPLEEGRRKLQEKNLDLIVANLVDKDKSGFEVLTNKAWIIDRKGKEVELPLLDKRDLAEKIFLHLKDFLQQ</sequence>
<feature type="binding site" evidence="3">
    <location>
        <begin position="310"/>
        <end position="313"/>
    </location>
    <ligand>
        <name>CTP</name>
        <dbReference type="ChEBI" id="CHEBI:37563"/>
    </ligand>
</feature>
<keyword evidence="5" id="KW-1133">Transmembrane helix</keyword>
<comment type="cofactor">
    <cofactor evidence="3">
        <name>FMN</name>
        <dbReference type="ChEBI" id="CHEBI:58210"/>
    </cofactor>
    <text evidence="3">Binds 1 FMN per subunit.</text>
</comment>
<comment type="function">
    <text evidence="3">Catalyzes two sequential steps in the biosynthesis of coenzyme A. In the first step cysteine is conjugated to 4'-phosphopantothenate to form 4-phosphopantothenoylcysteine. In the second step the latter compound is decarboxylated to form 4'-phosphopantotheine.</text>
</comment>
<keyword evidence="3 4" id="KW-0285">Flavoprotein</keyword>
<comment type="catalytic activity">
    <reaction evidence="3 4">
        <text>(R)-4'-phosphopantothenate + L-cysteine + CTP = N-[(R)-4-phosphopantothenoyl]-L-cysteine + CMP + diphosphate + H(+)</text>
        <dbReference type="Rhea" id="RHEA:19397"/>
        <dbReference type="ChEBI" id="CHEBI:10986"/>
        <dbReference type="ChEBI" id="CHEBI:15378"/>
        <dbReference type="ChEBI" id="CHEBI:33019"/>
        <dbReference type="ChEBI" id="CHEBI:35235"/>
        <dbReference type="ChEBI" id="CHEBI:37563"/>
        <dbReference type="ChEBI" id="CHEBI:59458"/>
        <dbReference type="ChEBI" id="CHEBI:60377"/>
        <dbReference type="EC" id="6.3.2.5"/>
    </reaction>
</comment>
<evidence type="ECO:0000256" key="3">
    <source>
        <dbReference type="HAMAP-Rule" id="MF_02225"/>
    </source>
</evidence>
<gene>
    <name evidence="3 8" type="primary">coaBC</name>
    <name evidence="8" type="ORF">QBE54_06165</name>
</gene>
<feature type="domain" description="DNA/pantothenate metabolism flavoprotein C-terminal" evidence="7">
    <location>
        <begin position="191"/>
        <end position="400"/>
    </location>
</feature>
<organism evidence="8 9">
    <name type="scientific">Thermatribacter velox</name>
    <dbReference type="NCBI Taxonomy" id="3039681"/>
    <lineage>
        <taxon>Bacteria</taxon>
        <taxon>Pseudomonadati</taxon>
        <taxon>Atribacterota</taxon>
        <taxon>Atribacteria</taxon>
        <taxon>Atribacterales</taxon>
        <taxon>Thermatribacteraceae</taxon>
        <taxon>Thermatribacter</taxon>
    </lineage>
</organism>
<evidence type="ECO:0000256" key="5">
    <source>
        <dbReference type="SAM" id="Phobius"/>
    </source>
</evidence>
<dbReference type="PANTHER" id="PTHR14359">
    <property type="entry name" value="HOMO-OLIGOMERIC FLAVIN CONTAINING CYS DECARBOXYLASE FAMILY"/>
    <property type="match status" value="1"/>
</dbReference>
<evidence type="ECO:0000256" key="2">
    <source>
        <dbReference type="ARBA" id="ARBA00023239"/>
    </source>
</evidence>
<dbReference type="Gene3D" id="3.40.50.10300">
    <property type="entry name" value="CoaB-like"/>
    <property type="match status" value="1"/>
</dbReference>
<keyword evidence="2 3" id="KW-0456">Lyase</keyword>
<protein>
    <recommendedName>
        <fullName evidence="3">Coenzyme A biosynthesis bifunctional protein CoaBC</fullName>
    </recommendedName>
    <alternativeName>
        <fullName evidence="3">DNA/pantothenate metabolism flavoprotein</fullName>
    </alternativeName>
    <alternativeName>
        <fullName evidence="3">Phosphopantothenoylcysteine synthetase/decarboxylase</fullName>
        <shortName evidence="3">PPCS-PPCDC</shortName>
    </alternativeName>
    <domain>
        <recommendedName>
            <fullName evidence="3">Phosphopantothenoylcysteine decarboxylase</fullName>
            <shortName evidence="3">PPC decarboxylase</shortName>
            <shortName evidence="3">PPC-DC</shortName>
            <ecNumber evidence="3">4.1.1.36</ecNumber>
        </recommendedName>
        <alternativeName>
            <fullName evidence="3">CoaC</fullName>
        </alternativeName>
    </domain>
    <domain>
        <recommendedName>
            <fullName evidence="3">Phosphopantothenate--cysteine ligase</fullName>
            <ecNumber evidence="3">6.3.2.5</ecNumber>
        </recommendedName>
        <alternativeName>
            <fullName evidence="3">CoaB</fullName>
        </alternativeName>
        <alternativeName>
            <fullName evidence="3">Phosphopantothenoylcysteine synthetase</fullName>
            <shortName evidence="3">PPC synthetase</shortName>
            <shortName evidence="3">PPC-S</shortName>
        </alternativeName>
    </domain>
</protein>
<dbReference type="EC" id="4.1.1.36" evidence="3"/>
<keyword evidence="5" id="KW-0472">Membrane</keyword>
<comment type="pathway">
    <text evidence="3 4">Cofactor biosynthesis; coenzyme A biosynthesis; CoA from (R)-pantothenate: step 2/5.</text>
</comment>
<dbReference type="Gene3D" id="3.40.50.1950">
    <property type="entry name" value="Flavin prenyltransferase-like"/>
    <property type="match status" value="1"/>
</dbReference>
<feature type="active site" description="Proton donor" evidence="3">
    <location>
        <position position="162"/>
    </location>
</feature>
<dbReference type="InterPro" id="IPR003382">
    <property type="entry name" value="Flavoprotein"/>
</dbReference>
<feature type="binding site" evidence="3">
    <location>
        <position position="293"/>
    </location>
    <ligand>
        <name>CTP</name>
        <dbReference type="ChEBI" id="CHEBI:37563"/>
    </ligand>
</feature>
<dbReference type="GO" id="GO:0004633">
    <property type="term" value="F:phosphopantothenoylcysteine decarboxylase activity"/>
    <property type="evidence" value="ECO:0007669"/>
    <property type="project" value="UniProtKB-EC"/>
</dbReference>
<dbReference type="HAMAP" id="MF_02225">
    <property type="entry name" value="CoaBC"/>
    <property type="match status" value="1"/>
</dbReference>
<dbReference type="InterPro" id="IPR036551">
    <property type="entry name" value="Flavin_trans-like"/>
</dbReference>
<feature type="domain" description="Flavoprotein" evidence="6">
    <location>
        <begin position="12"/>
        <end position="181"/>
    </location>
</feature>
<keyword evidence="9" id="KW-1185">Reference proteome</keyword>
<comment type="catalytic activity">
    <reaction evidence="3 4">
        <text>N-[(R)-4-phosphopantothenoyl]-L-cysteine + H(+) = (R)-4'-phosphopantetheine + CO2</text>
        <dbReference type="Rhea" id="RHEA:16793"/>
        <dbReference type="ChEBI" id="CHEBI:15378"/>
        <dbReference type="ChEBI" id="CHEBI:16526"/>
        <dbReference type="ChEBI" id="CHEBI:59458"/>
        <dbReference type="ChEBI" id="CHEBI:61723"/>
        <dbReference type="EC" id="4.1.1.36"/>
    </reaction>
</comment>
<reference evidence="8 9" key="1">
    <citation type="submission" date="2023-03" db="EMBL/GenBank/DDBJ databases">
        <title>Novel Species.</title>
        <authorList>
            <person name="Ma S."/>
        </authorList>
    </citation>
    <scope>NUCLEOTIDE SEQUENCE [LARGE SCALE GENOMIC DNA]</scope>
    <source>
        <strain evidence="8 9">B11</strain>
    </source>
</reference>
<name>A0ABZ2YAJ2_9BACT</name>
<dbReference type="PANTHER" id="PTHR14359:SF6">
    <property type="entry name" value="PHOSPHOPANTOTHENOYLCYSTEINE DECARBOXYLASE"/>
    <property type="match status" value="1"/>
</dbReference>